<dbReference type="EMBL" id="MH825698">
    <property type="protein sequence ID" value="AYD86167.1"/>
    <property type="molecule type" value="Genomic_DNA"/>
</dbReference>
<dbReference type="RefSeq" id="YP_009841643.1">
    <property type="nucleotide sequence ID" value="NC_048733.1"/>
</dbReference>
<dbReference type="Proteomes" id="UP000267142">
    <property type="component" value="Segment"/>
</dbReference>
<name>A0A386KPI2_9CAUD</name>
<evidence type="ECO:0000256" key="1">
    <source>
        <dbReference type="SAM" id="Phobius"/>
    </source>
</evidence>
<accession>A0A386KPI2</accession>
<proteinExistence type="predicted"/>
<sequence length="126" mass="13362">MTTRTKINAAFSGGMLVGGLIVILLFMFLITAGDKAAADTLDCDKYVASAECNEENPPSIFTPAPVKAPNCVEKEEIGHCSELLAKTGPDTDFQMTIVWVGVGLVALGGVVFLAVAYHNRRKSDDA</sequence>
<protein>
    <submittedName>
        <fullName evidence="2">Membrane protein</fullName>
    </submittedName>
</protein>
<gene>
    <name evidence="2" type="primary">24</name>
    <name evidence="2" type="ORF">SEA_BURRO_24</name>
</gene>
<evidence type="ECO:0000313" key="2">
    <source>
        <dbReference type="EMBL" id="AYD86167.1"/>
    </source>
</evidence>
<keyword evidence="1" id="KW-0472">Membrane</keyword>
<feature type="transmembrane region" description="Helical" evidence="1">
    <location>
        <begin position="97"/>
        <end position="117"/>
    </location>
</feature>
<reference evidence="2 3" key="1">
    <citation type="submission" date="2018-08" db="EMBL/GenBank/DDBJ databases">
        <authorList>
            <person name="Solberg C.E."/>
            <person name="Bonilla J.A."/>
            <person name="Klyczek K."/>
            <person name="Garlena R.A."/>
            <person name="Russell D.A."/>
            <person name="Pope W.H."/>
            <person name="Jacobs-Sera D."/>
            <person name="Hatfull G.F."/>
        </authorList>
    </citation>
    <scope>NUCLEOTIDE SEQUENCE [LARGE SCALE GENOMIC DNA]</scope>
</reference>
<organism evidence="2 3">
    <name type="scientific">Microbacterium phage Burro</name>
    <dbReference type="NCBI Taxonomy" id="2315703"/>
    <lineage>
        <taxon>Viruses</taxon>
        <taxon>Duplodnaviria</taxon>
        <taxon>Heunggongvirae</taxon>
        <taxon>Uroviricota</taxon>
        <taxon>Caudoviricetes</taxon>
        <taxon>Burrovirus</taxon>
        <taxon>Burrovirus burro</taxon>
    </lineage>
</organism>
<keyword evidence="1" id="KW-0812">Transmembrane</keyword>
<dbReference type="GeneID" id="55611834"/>
<feature type="transmembrane region" description="Helical" evidence="1">
    <location>
        <begin position="7"/>
        <end position="30"/>
    </location>
</feature>
<keyword evidence="3" id="KW-1185">Reference proteome</keyword>
<evidence type="ECO:0000313" key="3">
    <source>
        <dbReference type="Proteomes" id="UP000267142"/>
    </source>
</evidence>
<keyword evidence="1" id="KW-1133">Transmembrane helix</keyword>
<dbReference type="KEGG" id="vg:55611834"/>